<evidence type="ECO:0000256" key="1">
    <source>
        <dbReference type="ARBA" id="ARBA00022723"/>
    </source>
</evidence>
<evidence type="ECO:0000256" key="2">
    <source>
        <dbReference type="ARBA" id="ARBA00022771"/>
    </source>
</evidence>
<dbReference type="Pfam" id="PF12906">
    <property type="entry name" value="RINGv"/>
    <property type="match status" value="1"/>
</dbReference>
<protein>
    <recommendedName>
        <fullName evidence="5">RING-CH-type domain-containing protein</fullName>
    </recommendedName>
</protein>
<dbReference type="Proteomes" id="UP001465755">
    <property type="component" value="Unassembled WGS sequence"/>
</dbReference>
<dbReference type="GO" id="GO:0008270">
    <property type="term" value="F:zinc ion binding"/>
    <property type="evidence" value="ECO:0007669"/>
    <property type="project" value="UniProtKB-KW"/>
</dbReference>
<feature type="domain" description="RING-CH-type" evidence="5">
    <location>
        <begin position="44"/>
        <end position="106"/>
    </location>
</feature>
<evidence type="ECO:0000313" key="7">
    <source>
        <dbReference type="Proteomes" id="UP001465755"/>
    </source>
</evidence>
<sequence>MSLLHEVQPVSAEADGQSRRKRNTGESFSFAANCAEGQASCSVEVPQDAPVCWICLDGPSSLACLVQPCRCPRFAHAHCLARWQLQSAGSRKETHCEFCDSELPDWKATLTPKCGADAPAVMNVNFDGRTYSFEVKPGADGYRNFTEAIRKAFLLPEDSELNITFTCDEPGPCIEPSTPPTVDRTTIKPPAPVTHVGPLLTLQGAGAYDAAVHCASVSAARRILQSAGSPEGQPAVVGQASIPPLDPGALDEQSSQSCRLYKGADPHHGSLAGVPIF</sequence>
<feature type="region of interest" description="Disordered" evidence="4">
    <location>
        <begin position="1"/>
        <end position="23"/>
    </location>
</feature>
<dbReference type="InterPro" id="IPR013083">
    <property type="entry name" value="Znf_RING/FYVE/PHD"/>
</dbReference>
<comment type="caution">
    <text evidence="6">The sequence shown here is derived from an EMBL/GenBank/DDBJ whole genome shotgun (WGS) entry which is preliminary data.</text>
</comment>
<dbReference type="InterPro" id="IPR011016">
    <property type="entry name" value="Znf_RING-CH"/>
</dbReference>
<organism evidence="6 7">
    <name type="scientific">Symbiochloris irregularis</name>
    <dbReference type="NCBI Taxonomy" id="706552"/>
    <lineage>
        <taxon>Eukaryota</taxon>
        <taxon>Viridiplantae</taxon>
        <taxon>Chlorophyta</taxon>
        <taxon>core chlorophytes</taxon>
        <taxon>Trebouxiophyceae</taxon>
        <taxon>Trebouxiales</taxon>
        <taxon>Trebouxiaceae</taxon>
        <taxon>Symbiochloris</taxon>
    </lineage>
</organism>
<evidence type="ECO:0000256" key="3">
    <source>
        <dbReference type="ARBA" id="ARBA00022833"/>
    </source>
</evidence>
<accession>A0AAW1P8R2</accession>
<keyword evidence="2" id="KW-0863">Zinc-finger</keyword>
<keyword evidence="3" id="KW-0862">Zinc</keyword>
<dbReference type="SMART" id="SM00744">
    <property type="entry name" value="RINGv"/>
    <property type="match status" value="1"/>
</dbReference>
<name>A0AAW1P8R2_9CHLO</name>
<gene>
    <name evidence="6" type="ORF">WJX73_009336</name>
</gene>
<evidence type="ECO:0000256" key="4">
    <source>
        <dbReference type="SAM" id="MobiDB-lite"/>
    </source>
</evidence>
<dbReference type="Gene3D" id="3.30.40.10">
    <property type="entry name" value="Zinc/RING finger domain, C3HC4 (zinc finger)"/>
    <property type="match status" value="1"/>
</dbReference>
<dbReference type="AlphaFoldDB" id="A0AAW1P8R2"/>
<proteinExistence type="predicted"/>
<dbReference type="EMBL" id="JALJOQ010000052">
    <property type="protein sequence ID" value="KAK9804179.1"/>
    <property type="molecule type" value="Genomic_DNA"/>
</dbReference>
<evidence type="ECO:0000313" key="6">
    <source>
        <dbReference type="EMBL" id="KAK9804179.1"/>
    </source>
</evidence>
<evidence type="ECO:0000259" key="5">
    <source>
        <dbReference type="PROSITE" id="PS51292"/>
    </source>
</evidence>
<dbReference type="PROSITE" id="PS51292">
    <property type="entry name" value="ZF_RING_CH"/>
    <property type="match status" value="1"/>
</dbReference>
<keyword evidence="1" id="KW-0479">Metal-binding</keyword>
<feature type="region of interest" description="Disordered" evidence="4">
    <location>
        <begin position="229"/>
        <end position="252"/>
    </location>
</feature>
<dbReference type="SUPFAM" id="SSF57850">
    <property type="entry name" value="RING/U-box"/>
    <property type="match status" value="1"/>
</dbReference>
<reference evidence="6 7" key="1">
    <citation type="journal article" date="2024" name="Nat. Commun.">
        <title>Phylogenomics reveals the evolutionary origins of lichenization in chlorophyte algae.</title>
        <authorList>
            <person name="Puginier C."/>
            <person name="Libourel C."/>
            <person name="Otte J."/>
            <person name="Skaloud P."/>
            <person name="Haon M."/>
            <person name="Grisel S."/>
            <person name="Petersen M."/>
            <person name="Berrin J.G."/>
            <person name="Delaux P.M."/>
            <person name="Dal Grande F."/>
            <person name="Keller J."/>
        </authorList>
    </citation>
    <scope>NUCLEOTIDE SEQUENCE [LARGE SCALE GENOMIC DNA]</scope>
    <source>
        <strain evidence="6 7">SAG 2036</strain>
    </source>
</reference>
<keyword evidence="7" id="KW-1185">Reference proteome</keyword>